<accession>A0A8S2N834</accession>
<proteinExistence type="predicted"/>
<dbReference type="Proteomes" id="UP000677228">
    <property type="component" value="Unassembled WGS sequence"/>
</dbReference>
<evidence type="ECO:0000313" key="2">
    <source>
        <dbReference type="EMBL" id="CAF3989468.1"/>
    </source>
</evidence>
<evidence type="ECO:0000313" key="3">
    <source>
        <dbReference type="Proteomes" id="UP000682733"/>
    </source>
</evidence>
<name>A0A8S2N834_9BILA</name>
<protein>
    <submittedName>
        <fullName evidence="2">Uncharacterized protein</fullName>
    </submittedName>
</protein>
<gene>
    <name evidence="1" type="ORF">OVA965_LOCUS22925</name>
    <name evidence="2" type="ORF">TMI583_LOCUS23640</name>
</gene>
<dbReference type="Proteomes" id="UP000682733">
    <property type="component" value="Unassembled WGS sequence"/>
</dbReference>
<evidence type="ECO:0000313" key="1">
    <source>
        <dbReference type="EMBL" id="CAF1178174.1"/>
    </source>
</evidence>
<dbReference type="AlphaFoldDB" id="A0A8S2N834"/>
<reference evidence="2" key="1">
    <citation type="submission" date="2021-02" db="EMBL/GenBank/DDBJ databases">
        <authorList>
            <person name="Nowell W R."/>
        </authorList>
    </citation>
    <scope>NUCLEOTIDE SEQUENCE</scope>
</reference>
<organism evidence="2 3">
    <name type="scientific">Didymodactylos carnosus</name>
    <dbReference type="NCBI Taxonomy" id="1234261"/>
    <lineage>
        <taxon>Eukaryota</taxon>
        <taxon>Metazoa</taxon>
        <taxon>Spiralia</taxon>
        <taxon>Gnathifera</taxon>
        <taxon>Rotifera</taxon>
        <taxon>Eurotatoria</taxon>
        <taxon>Bdelloidea</taxon>
        <taxon>Philodinida</taxon>
        <taxon>Philodinidae</taxon>
        <taxon>Didymodactylos</taxon>
    </lineage>
</organism>
<comment type="caution">
    <text evidence="2">The sequence shown here is derived from an EMBL/GenBank/DDBJ whole genome shotgun (WGS) entry which is preliminary data.</text>
</comment>
<dbReference type="EMBL" id="CAJOBA010034646">
    <property type="protein sequence ID" value="CAF3989468.1"/>
    <property type="molecule type" value="Genomic_DNA"/>
</dbReference>
<sequence length="150" mass="16750">MKLIKKVSPLGLIVNGANSSKKGTKEATSTGEDAVEICKFQAIRSAAVLITTTIDETLAILDDTVEESKDFKRRVGYTRFDVKFVMKIGIKNRIKNLITLLKLKNEQTQITINTTTVDDQNIDSQNLYKLMLSLYSKTSSYANLSPKPFL</sequence>
<dbReference type="EMBL" id="CAJNOK010013120">
    <property type="protein sequence ID" value="CAF1178174.1"/>
    <property type="molecule type" value="Genomic_DNA"/>
</dbReference>
<feature type="non-terminal residue" evidence="2">
    <location>
        <position position="150"/>
    </location>
</feature>